<dbReference type="GO" id="GO:0072527">
    <property type="term" value="P:pyrimidine-containing compound metabolic process"/>
    <property type="evidence" value="ECO:0007669"/>
    <property type="project" value="UniProtKB-ARBA"/>
</dbReference>
<keyword evidence="7 14" id="KW-0378">Hydrolase</keyword>
<comment type="cofactor">
    <cofactor evidence="1 13 14">
        <name>Zn(2+)</name>
        <dbReference type="ChEBI" id="CHEBI:29105"/>
    </cofactor>
</comment>
<comment type="caution">
    <text evidence="16">The sequence shown here is derived from an EMBL/GenBank/DDBJ whole genome shotgun (WGS) entry which is preliminary data.</text>
</comment>
<dbReference type="GO" id="GO:0042802">
    <property type="term" value="F:identical protein binding"/>
    <property type="evidence" value="ECO:0007669"/>
    <property type="project" value="UniProtKB-ARBA"/>
</dbReference>
<evidence type="ECO:0000256" key="8">
    <source>
        <dbReference type="ARBA" id="ARBA00022833"/>
    </source>
</evidence>
<gene>
    <name evidence="16" type="primary">cdd</name>
    <name evidence="16" type="ORF">HMPREF0444_0991</name>
</gene>
<dbReference type="GO" id="GO:0005829">
    <property type="term" value="C:cytosol"/>
    <property type="evidence" value="ECO:0007669"/>
    <property type="project" value="TreeGrafter"/>
</dbReference>
<dbReference type="HOGENOM" id="CLU_097262_0_1_9"/>
<evidence type="ECO:0000256" key="11">
    <source>
        <dbReference type="ARBA" id="ARBA00049558"/>
    </source>
</evidence>
<comment type="similarity">
    <text evidence="3 14">Belongs to the cytidine and deoxycytidylate deaminase family.</text>
</comment>
<dbReference type="Gene3D" id="3.40.140.10">
    <property type="entry name" value="Cytidine Deaminase, domain 2"/>
    <property type="match status" value="1"/>
</dbReference>
<dbReference type="InterPro" id="IPR016192">
    <property type="entry name" value="APOBEC/CMP_deaminase_Zn-bd"/>
</dbReference>
<evidence type="ECO:0000256" key="1">
    <source>
        <dbReference type="ARBA" id="ARBA00001947"/>
    </source>
</evidence>
<comment type="catalytic activity">
    <reaction evidence="11 14">
        <text>cytidine + H2O + H(+) = uridine + NH4(+)</text>
        <dbReference type="Rhea" id="RHEA:16069"/>
        <dbReference type="ChEBI" id="CHEBI:15377"/>
        <dbReference type="ChEBI" id="CHEBI:15378"/>
        <dbReference type="ChEBI" id="CHEBI:16704"/>
        <dbReference type="ChEBI" id="CHEBI:17562"/>
        <dbReference type="ChEBI" id="CHEBI:28938"/>
        <dbReference type="EC" id="3.5.4.5"/>
    </reaction>
</comment>
<feature type="active site" description="Proton donor" evidence="12">
    <location>
        <position position="79"/>
    </location>
</feature>
<evidence type="ECO:0000259" key="15">
    <source>
        <dbReference type="PROSITE" id="PS51747"/>
    </source>
</evidence>
<dbReference type="GO" id="GO:0004126">
    <property type="term" value="F:cytidine deaminase activity"/>
    <property type="evidence" value="ECO:0007669"/>
    <property type="project" value="UniProtKB-UniRule"/>
</dbReference>
<dbReference type="Proteomes" id="UP000005926">
    <property type="component" value="Unassembled WGS sequence"/>
</dbReference>
<feature type="domain" description="CMP/dCMP-type deaminase" evidence="15">
    <location>
        <begin position="25"/>
        <end position="154"/>
    </location>
</feature>
<protein>
    <recommendedName>
        <fullName evidence="5 14">Cytidine deaminase</fullName>
        <ecNumber evidence="4 14">3.5.4.5</ecNumber>
    </recommendedName>
    <alternativeName>
        <fullName evidence="9 14">Cytidine aminohydrolase</fullName>
    </alternativeName>
</protein>
<accession>C8NGE6</accession>
<evidence type="ECO:0000256" key="9">
    <source>
        <dbReference type="ARBA" id="ARBA00032005"/>
    </source>
</evidence>
<feature type="binding site" evidence="13">
    <location>
        <position position="77"/>
    </location>
    <ligand>
        <name>Zn(2+)</name>
        <dbReference type="ChEBI" id="CHEBI:29105"/>
        <note>catalytic</note>
    </ligand>
</feature>
<evidence type="ECO:0000256" key="10">
    <source>
        <dbReference type="ARBA" id="ARBA00049252"/>
    </source>
</evidence>
<name>C8NGE6_9LACT</name>
<feature type="binding site" evidence="13">
    <location>
        <position position="115"/>
    </location>
    <ligand>
        <name>Zn(2+)</name>
        <dbReference type="ChEBI" id="CHEBI:29105"/>
        <note>catalytic</note>
    </ligand>
</feature>
<dbReference type="EC" id="3.5.4.5" evidence="4 14"/>
<dbReference type="STRING" id="638301.HMPREF0444_0991"/>
<keyword evidence="6 13" id="KW-0479">Metal-binding</keyword>
<keyword evidence="8 13" id="KW-0862">Zinc</keyword>
<evidence type="ECO:0000313" key="17">
    <source>
        <dbReference type="Proteomes" id="UP000005926"/>
    </source>
</evidence>
<evidence type="ECO:0000256" key="3">
    <source>
        <dbReference type="ARBA" id="ARBA00006576"/>
    </source>
</evidence>
<evidence type="ECO:0000256" key="12">
    <source>
        <dbReference type="PIRSR" id="PIRSR606262-1"/>
    </source>
</evidence>
<feature type="binding site" evidence="13">
    <location>
        <position position="112"/>
    </location>
    <ligand>
        <name>Zn(2+)</name>
        <dbReference type="ChEBI" id="CHEBI:29105"/>
        <note>catalytic</note>
    </ligand>
</feature>
<comment type="catalytic activity">
    <reaction evidence="10 14">
        <text>2'-deoxycytidine + H2O + H(+) = 2'-deoxyuridine + NH4(+)</text>
        <dbReference type="Rhea" id="RHEA:13433"/>
        <dbReference type="ChEBI" id="CHEBI:15377"/>
        <dbReference type="ChEBI" id="CHEBI:15378"/>
        <dbReference type="ChEBI" id="CHEBI:15698"/>
        <dbReference type="ChEBI" id="CHEBI:16450"/>
        <dbReference type="ChEBI" id="CHEBI:28938"/>
        <dbReference type="EC" id="3.5.4.5"/>
    </reaction>
</comment>
<evidence type="ECO:0000256" key="7">
    <source>
        <dbReference type="ARBA" id="ARBA00022801"/>
    </source>
</evidence>
<sequence length="156" mass="17015">MSIETIVKICIIGIQHKKGVQRMTIDKVALMEQAKEVLKNAYCPYSKFPVGAAVLYKDGRVITGANVENVSFGVTNCAERSAIFYGASQGYRQGDIAAIAVAGKTEGFLPPCNICRQVMVEFCGPETPVFLLNGKGDILELKLEELVPYSFTTLNM</sequence>
<dbReference type="InterPro" id="IPR016193">
    <property type="entry name" value="Cytidine_deaminase-like"/>
</dbReference>
<dbReference type="PROSITE" id="PS51747">
    <property type="entry name" value="CYT_DCMP_DEAMINASES_2"/>
    <property type="match status" value="1"/>
</dbReference>
<dbReference type="SUPFAM" id="SSF53927">
    <property type="entry name" value="Cytidine deaminase-like"/>
    <property type="match status" value="1"/>
</dbReference>
<dbReference type="CDD" id="cd01283">
    <property type="entry name" value="cytidine_deaminase"/>
    <property type="match status" value="1"/>
</dbReference>
<evidence type="ECO:0000256" key="6">
    <source>
        <dbReference type="ARBA" id="ARBA00022723"/>
    </source>
</evidence>
<reference evidence="16 17" key="1">
    <citation type="submission" date="2009-08" db="EMBL/GenBank/DDBJ databases">
        <authorList>
            <person name="Muzny D."/>
            <person name="Qin X."/>
            <person name="Deng J."/>
            <person name="Jiang H."/>
            <person name="Liu Y."/>
            <person name="Qu J."/>
            <person name="Song X.-Z."/>
            <person name="Zhang L."/>
            <person name="Thornton R."/>
            <person name="Coyle M."/>
            <person name="Francisco L."/>
            <person name="Jackson L."/>
            <person name="Javaid M."/>
            <person name="Korchina V."/>
            <person name="Kovar C."/>
            <person name="Mata R."/>
            <person name="Mathew T."/>
            <person name="Ngo R."/>
            <person name="Nguyen L."/>
            <person name="Nguyen N."/>
            <person name="Okwuonu G."/>
            <person name="Ongeri F."/>
            <person name="Pham C."/>
            <person name="Simmons D."/>
            <person name="Wilczek-Boney K."/>
            <person name="Hale W."/>
            <person name="Jakkamsetti A."/>
            <person name="Pham P."/>
            <person name="Ruth R."/>
            <person name="San Lucas F."/>
            <person name="Warren J."/>
            <person name="Zhang J."/>
            <person name="Zhao Z."/>
            <person name="Zhou C."/>
            <person name="Zhu D."/>
            <person name="Lee S."/>
            <person name="Bess C."/>
            <person name="Blankenburg K."/>
            <person name="Forbes L."/>
            <person name="Fu Q."/>
            <person name="Gubbala S."/>
            <person name="Hirani K."/>
            <person name="Jayaseelan J.C."/>
            <person name="Lara F."/>
            <person name="Munidasa M."/>
            <person name="Palculict T."/>
            <person name="Patil S."/>
            <person name="Pu L.-L."/>
            <person name="Saada N."/>
            <person name="Tang L."/>
            <person name="Weissenberger G."/>
            <person name="Zhu Y."/>
            <person name="Hemphill L."/>
            <person name="Shang Y."/>
            <person name="Youmans B."/>
            <person name="Ayvaz T."/>
            <person name="Ross M."/>
            <person name="Santibanez J."/>
            <person name="Aqrawi P."/>
            <person name="Gross S."/>
            <person name="Joshi V."/>
            <person name="Fowler G."/>
            <person name="Nazareth L."/>
            <person name="Reid J."/>
            <person name="Worley K."/>
            <person name="Petrosino J."/>
            <person name="Highlander S."/>
            <person name="Gibbs R."/>
        </authorList>
    </citation>
    <scope>NUCLEOTIDE SEQUENCE [LARGE SCALE GENOMIC DNA]</scope>
    <source>
        <strain evidence="16 17">ATCC 49175</strain>
    </source>
</reference>
<evidence type="ECO:0000256" key="2">
    <source>
        <dbReference type="ARBA" id="ARBA00003949"/>
    </source>
</evidence>
<dbReference type="GO" id="GO:0055086">
    <property type="term" value="P:nucleobase-containing small molecule metabolic process"/>
    <property type="evidence" value="ECO:0007669"/>
    <property type="project" value="UniProtKB-ARBA"/>
</dbReference>
<dbReference type="NCBIfam" id="TIGR01354">
    <property type="entry name" value="cyt_deam_tetra"/>
    <property type="match status" value="1"/>
</dbReference>
<dbReference type="EMBL" id="ACKZ01000018">
    <property type="protein sequence ID" value="EEW37278.1"/>
    <property type="molecule type" value="Genomic_DNA"/>
</dbReference>
<dbReference type="NCBIfam" id="NF004064">
    <property type="entry name" value="PRK05578.1"/>
    <property type="match status" value="1"/>
</dbReference>
<dbReference type="Pfam" id="PF00383">
    <property type="entry name" value="dCMP_cyt_deam_1"/>
    <property type="match status" value="1"/>
</dbReference>
<evidence type="ECO:0000256" key="14">
    <source>
        <dbReference type="RuleBase" id="RU364006"/>
    </source>
</evidence>
<proteinExistence type="inferred from homology"/>
<comment type="function">
    <text evidence="2 14">This enzyme scavenges exogenous and endogenous cytidine and 2'-deoxycytidine for UMP synthesis.</text>
</comment>
<dbReference type="InterPro" id="IPR006262">
    <property type="entry name" value="Cyt_deam_tetra"/>
</dbReference>
<dbReference type="InterPro" id="IPR050202">
    <property type="entry name" value="Cyt/Deoxycyt_deaminase"/>
</dbReference>
<dbReference type="PANTHER" id="PTHR11644:SF2">
    <property type="entry name" value="CYTIDINE DEAMINASE"/>
    <property type="match status" value="1"/>
</dbReference>
<keyword evidence="17" id="KW-1185">Reference proteome</keyword>
<organism evidence="16 17">
    <name type="scientific">Granulicatella adiacens ATCC 49175</name>
    <dbReference type="NCBI Taxonomy" id="638301"/>
    <lineage>
        <taxon>Bacteria</taxon>
        <taxon>Bacillati</taxon>
        <taxon>Bacillota</taxon>
        <taxon>Bacilli</taxon>
        <taxon>Lactobacillales</taxon>
        <taxon>Carnobacteriaceae</taxon>
        <taxon>Granulicatella</taxon>
    </lineage>
</organism>
<dbReference type="GO" id="GO:0008270">
    <property type="term" value="F:zinc ion binding"/>
    <property type="evidence" value="ECO:0007669"/>
    <property type="project" value="UniProtKB-UniRule"/>
</dbReference>
<dbReference type="eggNOG" id="COG0295">
    <property type="taxonomic scope" value="Bacteria"/>
</dbReference>
<evidence type="ECO:0000256" key="5">
    <source>
        <dbReference type="ARBA" id="ARBA00018266"/>
    </source>
</evidence>
<dbReference type="InterPro" id="IPR002125">
    <property type="entry name" value="CMP_dCMP_dom"/>
</dbReference>
<dbReference type="FunFam" id="3.40.140.10:FF:000060">
    <property type="entry name" value="Cytidine deaminase"/>
    <property type="match status" value="1"/>
</dbReference>
<evidence type="ECO:0000313" key="16">
    <source>
        <dbReference type="EMBL" id="EEW37278.1"/>
    </source>
</evidence>
<evidence type="ECO:0000256" key="13">
    <source>
        <dbReference type="PIRSR" id="PIRSR606262-3"/>
    </source>
</evidence>
<dbReference type="PROSITE" id="PS00903">
    <property type="entry name" value="CYT_DCMP_DEAMINASES_1"/>
    <property type="match status" value="1"/>
</dbReference>
<dbReference type="AlphaFoldDB" id="C8NGE6"/>
<evidence type="ECO:0000256" key="4">
    <source>
        <dbReference type="ARBA" id="ARBA00012783"/>
    </source>
</evidence>
<dbReference type="PANTHER" id="PTHR11644">
    <property type="entry name" value="CYTIDINE DEAMINASE"/>
    <property type="match status" value="1"/>
</dbReference>